<dbReference type="AlphaFoldDB" id="A0A1I0XQE0"/>
<dbReference type="GO" id="GO:0003677">
    <property type="term" value="F:DNA binding"/>
    <property type="evidence" value="ECO:0007669"/>
    <property type="project" value="UniProtKB-KW"/>
</dbReference>
<gene>
    <name evidence="5" type="ORF">SAMN04488072_105221</name>
</gene>
<reference evidence="5 6" key="1">
    <citation type="submission" date="2016-10" db="EMBL/GenBank/DDBJ databases">
        <authorList>
            <person name="de Groot N.N."/>
        </authorList>
    </citation>
    <scope>NUCLEOTIDE SEQUENCE [LARGE SCALE GENOMIC DNA]</scope>
    <source>
        <strain evidence="5 6">CGMCC 1.3702</strain>
    </source>
</reference>
<dbReference type="PRINTS" id="PR00035">
    <property type="entry name" value="HTHGNTR"/>
</dbReference>
<keyword evidence="2 5" id="KW-0238">DNA-binding</keyword>
<evidence type="ECO:0000256" key="2">
    <source>
        <dbReference type="ARBA" id="ARBA00023125"/>
    </source>
</evidence>
<dbReference type="InterPro" id="IPR036390">
    <property type="entry name" value="WH_DNA-bd_sf"/>
</dbReference>
<organism evidence="5 6">
    <name type="scientific">Lentibacillus halodurans</name>
    <dbReference type="NCBI Taxonomy" id="237679"/>
    <lineage>
        <taxon>Bacteria</taxon>
        <taxon>Bacillati</taxon>
        <taxon>Bacillota</taxon>
        <taxon>Bacilli</taxon>
        <taxon>Bacillales</taxon>
        <taxon>Bacillaceae</taxon>
        <taxon>Lentibacillus</taxon>
    </lineage>
</organism>
<protein>
    <submittedName>
        <fullName evidence="5">DNA-binding transcriptional regulator, GntR family</fullName>
    </submittedName>
</protein>
<dbReference type="InterPro" id="IPR000524">
    <property type="entry name" value="Tscrpt_reg_HTH_GntR"/>
</dbReference>
<dbReference type="Pfam" id="PF00392">
    <property type="entry name" value="GntR"/>
    <property type="match status" value="1"/>
</dbReference>
<dbReference type="CDD" id="cd07377">
    <property type="entry name" value="WHTH_GntR"/>
    <property type="match status" value="1"/>
</dbReference>
<dbReference type="Pfam" id="PF07729">
    <property type="entry name" value="FCD"/>
    <property type="match status" value="1"/>
</dbReference>
<dbReference type="SMART" id="SM00895">
    <property type="entry name" value="FCD"/>
    <property type="match status" value="1"/>
</dbReference>
<dbReference type="PANTHER" id="PTHR43537:SF5">
    <property type="entry name" value="UXU OPERON TRANSCRIPTIONAL REGULATOR"/>
    <property type="match status" value="1"/>
</dbReference>
<dbReference type="Gene3D" id="1.10.10.10">
    <property type="entry name" value="Winged helix-like DNA-binding domain superfamily/Winged helix DNA-binding domain"/>
    <property type="match status" value="1"/>
</dbReference>
<dbReference type="OrthoDB" id="2592645at2"/>
<feature type="domain" description="HTH gntR-type" evidence="4">
    <location>
        <begin position="13"/>
        <end position="80"/>
    </location>
</feature>
<dbReference type="Proteomes" id="UP000198642">
    <property type="component" value="Unassembled WGS sequence"/>
</dbReference>
<dbReference type="EMBL" id="FOJW01000005">
    <property type="protein sequence ID" value="SFB02676.1"/>
    <property type="molecule type" value="Genomic_DNA"/>
</dbReference>
<dbReference type="Gene3D" id="1.20.120.530">
    <property type="entry name" value="GntR ligand-binding domain-like"/>
    <property type="match status" value="1"/>
</dbReference>
<dbReference type="InterPro" id="IPR011711">
    <property type="entry name" value="GntR_C"/>
</dbReference>
<evidence type="ECO:0000256" key="1">
    <source>
        <dbReference type="ARBA" id="ARBA00023015"/>
    </source>
</evidence>
<dbReference type="GO" id="GO:0003700">
    <property type="term" value="F:DNA-binding transcription factor activity"/>
    <property type="evidence" value="ECO:0007669"/>
    <property type="project" value="InterPro"/>
</dbReference>
<keyword evidence="6" id="KW-1185">Reference proteome</keyword>
<dbReference type="PROSITE" id="PS50949">
    <property type="entry name" value="HTH_GNTR"/>
    <property type="match status" value="1"/>
</dbReference>
<dbReference type="SMART" id="SM00345">
    <property type="entry name" value="HTH_GNTR"/>
    <property type="match status" value="1"/>
</dbReference>
<keyword evidence="3" id="KW-0804">Transcription</keyword>
<dbReference type="InterPro" id="IPR008920">
    <property type="entry name" value="TF_FadR/GntR_C"/>
</dbReference>
<name>A0A1I0XQE0_9BACI</name>
<keyword evidence="1" id="KW-0805">Transcription regulation</keyword>
<proteinExistence type="predicted"/>
<evidence type="ECO:0000313" key="5">
    <source>
        <dbReference type="EMBL" id="SFB02676.1"/>
    </source>
</evidence>
<dbReference type="SUPFAM" id="SSF48008">
    <property type="entry name" value="GntR ligand-binding domain-like"/>
    <property type="match status" value="1"/>
</dbReference>
<dbReference type="RefSeq" id="WP_090236312.1">
    <property type="nucleotide sequence ID" value="NZ_FOJW01000005.1"/>
</dbReference>
<evidence type="ECO:0000256" key="3">
    <source>
        <dbReference type="ARBA" id="ARBA00023163"/>
    </source>
</evidence>
<evidence type="ECO:0000259" key="4">
    <source>
        <dbReference type="PROSITE" id="PS50949"/>
    </source>
</evidence>
<dbReference type="InterPro" id="IPR036388">
    <property type="entry name" value="WH-like_DNA-bd_sf"/>
</dbReference>
<evidence type="ECO:0000313" key="6">
    <source>
        <dbReference type="Proteomes" id="UP000198642"/>
    </source>
</evidence>
<dbReference type="STRING" id="237679.SAMN04488072_105221"/>
<sequence length="221" mass="25380">MSEKVDLRIGNREMLHNQVCSVLRSAILKGDFEPGERLVQTELAELTGVSRMPIREALRTLETEGLVKMEPHRGAVVRPIKKQDIQEIYELRSVLEPLALKKSIKNFSKDDFEALKTYHQSMIENESGEEYVEWNAKFHQLLSSRCQSPRLLGFIGTISRGFAQDTPQIIPGQIQKSNKEHEDILNAILNEDEEKAVEYLTYHISRTGEELLNSLENKDFK</sequence>
<accession>A0A1I0XQE0</accession>
<dbReference type="SUPFAM" id="SSF46785">
    <property type="entry name" value="Winged helix' DNA-binding domain"/>
    <property type="match status" value="1"/>
</dbReference>
<dbReference type="PANTHER" id="PTHR43537">
    <property type="entry name" value="TRANSCRIPTIONAL REGULATOR, GNTR FAMILY"/>
    <property type="match status" value="1"/>
</dbReference>